<organism evidence="2 3">
    <name type="scientific">Candidatus Barnesiella excrementipullorum</name>
    <dbReference type="NCBI Taxonomy" id="2838479"/>
    <lineage>
        <taxon>Bacteria</taxon>
        <taxon>Pseudomonadati</taxon>
        <taxon>Bacteroidota</taxon>
        <taxon>Bacteroidia</taxon>
        <taxon>Bacteroidales</taxon>
        <taxon>Barnesiellaceae</taxon>
        <taxon>Barnesiella</taxon>
    </lineage>
</organism>
<dbReference type="AlphaFoldDB" id="A0A9D1VSL1"/>
<dbReference type="Proteomes" id="UP000824246">
    <property type="component" value="Unassembled WGS sequence"/>
</dbReference>
<dbReference type="SUPFAM" id="SSF141072">
    <property type="entry name" value="CalX-like"/>
    <property type="match status" value="1"/>
</dbReference>
<proteinExistence type="predicted"/>
<feature type="chain" id="PRO_5039423705" description="Calx-beta domain-containing protein" evidence="1">
    <location>
        <begin position="25"/>
        <end position="292"/>
    </location>
</feature>
<protein>
    <recommendedName>
        <fullName evidence="4">Calx-beta domain-containing protein</fullName>
    </recommendedName>
</protein>
<accession>A0A9D1VSL1</accession>
<evidence type="ECO:0000256" key="1">
    <source>
        <dbReference type="SAM" id="SignalP"/>
    </source>
</evidence>
<dbReference type="Gene3D" id="2.60.40.2030">
    <property type="match status" value="1"/>
</dbReference>
<keyword evidence="1" id="KW-0732">Signal</keyword>
<evidence type="ECO:0000313" key="3">
    <source>
        <dbReference type="Proteomes" id="UP000824246"/>
    </source>
</evidence>
<name>A0A9D1VSL1_9BACT</name>
<gene>
    <name evidence="2" type="ORF">H9982_06715</name>
</gene>
<evidence type="ECO:0000313" key="2">
    <source>
        <dbReference type="EMBL" id="HIX45897.1"/>
    </source>
</evidence>
<comment type="caution">
    <text evidence="2">The sequence shown here is derived from an EMBL/GenBank/DDBJ whole genome shotgun (WGS) entry which is preliminary data.</text>
</comment>
<evidence type="ECO:0008006" key="4">
    <source>
        <dbReference type="Google" id="ProtNLM"/>
    </source>
</evidence>
<reference evidence="2" key="1">
    <citation type="journal article" date="2021" name="PeerJ">
        <title>Extensive microbial diversity within the chicken gut microbiome revealed by metagenomics and culture.</title>
        <authorList>
            <person name="Gilroy R."/>
            <person name="Ravi A."/>
            <person name="Getino M."/>
            <person name="Pursley I."/>
            <person name="Horton D.L."/>
            <person name="Alikhan N.F."/>
            <person name="Baker D."/>
            <person name="Gharbi K."/>
            <person name="Hall N."/>
            <person name="Watson M."/>
            <person name="Adriaenssens E.M."/>
            <person name="Foster-Nyarko E."/>
            <person name="Jarju S."/>
            <person name="Secka A."/>
            <person name="Antonio M."/>
            <person name="Oren A."/>
            <person name="Chaudhuri R.R."/>
            <person name="La Ragione R."/>
            <person name="Hildebrand F."/>
            <person name="Pallen M.J."/>
        </authorList>
    </citation>
    <scope>NUCLEOTIDE SEQUENCE</scope>
    <source>
        <strain evidence="2">ChiHjej12B11-16260</strain>
    </source>
</reference>
<feature type="signal peptide" evidence="1">
    <location>
        <begin position="1"/>
        <end position="24"/>
    </location>
</feature>
<dbReference type="InterPro" id="IPR038081">
    <property type="entry name" value="CalX-like_sf"/>
</dbReference>
<dbReference type="PROSITE" id="PS51257">
    <property type="entry name" value="PROKAR_LIPOPROTEIN"/>
    <property type="match status" value="1"/>
</dbReference>
<reference evidence="2" key="2">
    <citation type="submission" date="2021-04" db="EMBL/GenBank/DDBJ databases">
        <authorList>
            <person name="Gilroy R."/>
        </authorList>
    </citation>
    <scope>NUCLEOTIDE SEQUENCE</scope>
    <source>
        <strain evidence="2">ChiHjej12B11-16260</strain>
    </source>
</reference>
<dbReference type="EMBL" id="DXFB01000170">
    <property type="protein sequence ID" value="HIX45897.1"/>
    <property type="molecule type" value="Genomic_DNA"/>
</dbReference>
<sequence>MKVKSLLYTSLAASLLFASCNLNEQPVFDDATQAFIAFSATSGNVFEAVDGVPDTLKIELYCASVAGISASVQVVPTDTAYPESQRAKEGVDFKIEGESEIHFDADNRFATIKIVSIDNNVQGGNKRFDLVLTSPQGCNLGANKRFTVSILDDEDPVNMLIGNYTATAESAFQGSPAETWSATIERDFESEDVVYIQPICEFGGLPGSSVTAVAATVDAASNTIHVQLGQPLYGTDMVLADLNGNTSGNLIADLYIEGTSVRFVFRSGYGVPVPDQAGYWYQALQPATFVKQ</sequence>